<feature type="compositionally biased region" description="Polar residues" evidence="1">
    <location>
        <begin position="1"/>
        <end position="24"/>
    </location>
</feature>
<gene>
    <name evidence="2" type="ORF">TASK_LOCUS1033</name>
</gene>
<evidence type="ECO:0000313" key="4">
    <source>
        <dbReference type="WBParaSite" id="TASK_0000103201-mRNA-1"/>
    </source>
</evidence>
<name>A0A0R3VUM3_TAEAS</name>
<evidence type="ECO:0000256" key="1">
    <source>
        <dbReference type="SAM" id="MobiDB-lite"/>
    </source>
</evidence>
<feature type="region of interest" description="Disordered" evidence="1">
    <location>
        <begin position="75"/>
        <end position="97"/>
    </location>
</feature>
<accession>A0A0R3VUM3</accession>
<evidence type="ECO:0000313" key="2">
    <source>
        <dbReference type="EMBL" id="VDK22333.1"/>
    </source>
</evidence>
<organism evidence="4">
    <name type="scientific">Taenia asiatica</name>
    <name type="common">Asian tapeworm</name>
    <dbReference type="NCBI Taxonomy" id="60517"/>
    <lineage>
        <taxon>Eukaryota</taxon>
        <taxon>Metazoa</taxon>
        <taxon>Spiralia</taxon>
        <taxon>Lophotrochozoa</taxon>
        <taxon>Platyhelminthes</taxon>
        <taxon>Cestoda</taxon>
        <taxon>Eucestoda</taxon>
        <taxon>Cyclophyllidea</taxon>
        <taxon>Taeniidae</taxon>
        <taxon>Taenia</taxon>
    </lineage>
</organism>
<keyword evidence="3" id="KW-1185">Reference proteome</keyword>
<dbReference type="Proteomes" id="UP000282613">
    <property type="component" value="Unassembled WGS sequence"/>
</dbReference>
<proteinExistence type="predicted"/>
<dbReference type="WBParaSite" id="TASK_0000103201-mRNA-1">
    <property type="protein sequence ID" value="TASK_0000103201-mRNA-1"/>
    <property type="gene ID" value="TASK_0000103201"/>
</dbReference>
<evidence type="ECO:0000313" key="3">
    <source>
        <dbReference type="Proteomes" id="UP000282613"/>
    </source>
</evidence>
<reference evidence="2 3" key="2">
    <citation type="submission" date="2018-11" db="EMBL/GenBank/DDBJ databases">
        <authorList>
            <consortium name="Pathogen Informatics"/>
        </authorList>
    </citation>
    <scope>NUCLEOTIDE SEQUENCE [LARGE SCALE GENOMIC DNA]</scope>
</reference>
<reference evidence="4" key="1">
    <citation type="submission" date="2017-02" db="UniProtKB">
        <authorList>
            <consortium name="WormBaseParasite"/>
        </authorList>
    </citation>
    <scope>IDENTIFICATION</scope>
</reference>
<feature type="region of interest" description="Disordered" evidence="1">
    <location>
        <begin position="1"/>
        <end position="46"/>
    </location>
</feature>
<sequence>MEENSQVLDTSYQVNPISPRTATKIQDGERQWGEGEQAGSPTTATTLTPADADQLLIQGRETSLLSRLSQFCIHSQSQSEPTPFAHRNSTDAHLTPF</sequence>
<dbReference type="EMBL" id="UYRS01000190">
    <property type="protein sequence ID" value="VDK22333.1"/>
    <property type="molecule type" value="Genomic_DNA"/>
</dbReference>
<dbReference type="AlphaFoldDB" id="A0A0R3VUM3"/>
<protein>
    <submittedName>
        <fullName evidence="4">Movement protein</fullName>
    </submittedName>
</protein>